<dbReference type="InterPro" id="IPR008551">
    <property type="entry name" value="TANGO2"/>
</dbReference>
<evidence type="ECO:0000313" key="1">
    <source>
        <dbReference type="EMBL" id="TVO37962.1"/>
    </source>
</evidence>
<accession>A0A557PBC7</accession>
<organism evidence="1 2">
    <name type="scientific">Vibrio algivorus</name>
    <dbReference type="NCBI Taxonomy" id="1667024"/>
    <lineage>
        <taxon>Bacteria</taxon>
        <taxon>Pseudomonadati</taxon>
        <taxon>Pseudomonadota</taxon>
        <taxon>Gammaproteobacteria</taxon>
        <taxon>Vibrionales</taxon>
        <taxon>Vibrionaceae</taxon>
        <taxon>Vibrio</taxon>
    </lineage>
</organism>
<comment type="caution">
    <text evidence="1">The sequence shown here is derived from an EMBL/GenBank/DDBJ whole genome shotgun (WGS) entry which is preliminary data.</text>
</comment>
<protein>
    <submittedName>
        <fullName evidence="1">NRDE family protein</fullName>
    </submittedName>
</protein>
<dbReference type="EMBL" id="VMKJ01000007">
    <property type="protein sequence ID" value="TVO37962.1"/>
    <property type="molecule type" value="Genomic_DNA"/>
</dbReference>
<dbReference type="AlphaFoldDB" id="A0A557PBC7"/>
<dbReference type="Pfam" id="PF05742">
    <property type="entry name" value="TANGO2"/>
    <property type="match status" value="1"/>
</dbReference>
<dbReference type="OrthoDB" id="1113830at2"/>
<sequence>MCTLTWRITDNGYQVLFNRDEQKTRSIALPPQTFQQDDCYALMPIDPDGQGTWIATNNHGFSLCLLNNYQGQMPTTVKENNALKSRGQLVRQFAFCFTEQQLEKQLGTIRWSDFPPFTLLIFDLNKLQRKPEVSAIIWDGIEVKHTKKESPITSSSFEFEQVQAARVTHFNRQTRSQSQASLCELMNYHSSHEPQAGAHSVCMHRDDAQTVSLTIINVDSNQVTMDYQPGAPCQHQPFHSSAIPRTIKMEIQP</sequence>
<name>A0A557PBC7_9VIBR</name>
<dbReference type="Proteomes" id="UP000319828">
    <property type="component" value="Unassembled WGS sequence"/>
</dbReference>
<reference evidence="1 2" key="1">
    <citation type="submission" date="2019-07" db="EMBL/GenBank/DDBJ databases">
        <title>The draft genome sequence of Vibrio algivorus M1486.</title>
        <authorList>
            <person name="Meng X."/>
        </authorList>
    </citation>
    <scope>NUCLEOTIDE SEQUENCE [LARGE SCALE GENOMIC DNA]</scope>
    <source>
        <strain evidence="1 2">M1486</strain>
    </source>
</reference>
<proteinExistence type="predicted"/>
<dbReference type="RefSeq" id="WP_144387723.1">
    <property type="nucleotide sequence ID" value="NZ_CANNCB010000013.1"/>
</dbReference>
<gene>
    <name evidence="1" type="ORF">FOF44_05645</name>
</gene>
<evidence type="ECO:0000313" key="2">
    <source>
        <dbReference type="Proteomes" id="UP000319828"/>
    </source>
</evidence>